<feature type="region of interest" description="Disordered" evidence="1">
    <location>
        <begin position="69"/>
        <end position="98"/>
    </location>
</feature>
<gene>
    <name evidence="2" type="ORF">LCGC14_0095320</name>
</gene>
<comment type="caution">
    <text evidence="2">The sequence shown here is derived from an EMBL/GenBank/DDBJ whole genome shotgun (WGS) entry which is preliminary data.</text>
</comment>
<evidence type="ECO:0000256" key="1">
    <source>
        <dbReference type="SAM" id="MobiDB-lite"/>
    </source>
</evidence>
<organism evidence="2">
    <name type="scientific">marine sediment metagenome</name>
    <dbReference type="NCBI Taxonomy" id="412755"/>
    <lineage>
        <taxon>unclassified sequences</taxon>
        <taxon>metagenomes</taxon>
        <taxon>ecological metagenomes</taxon>
    </lineage>
</organism>
<dbReference type="AlphaFoldDB" id="A0A0F9VHQ3"/>
<reference evidence="2" key="1">
    <citation type="journal article" date="2015" name="Nature">
        <title>Complex archaea that bridge the gap between prokaryotes and eukaryotes.</title>
        <authorList>
            <person name="Spang A."/>
            <person name="Saw J.H."/>
            <person name="Jorgensen S.L."/>
            <person name="Zaremba-Niedzwiedzka K."/>
            <person name="Martijn J."/>
            <person name="Lind A.E."/>
            <person name="van Eijk R."/>
            <person name="Schleper C."/>
            <person name="Guy L."/>
            <person name="Ettema T.J."/>
        </authorList>
    </citation>
    <scope>NUCLEOTIDE SEQUENCE</scope>
</reference>
<proteinExistence type="predicted"/>
<protein>
    <submittedName>
        <fullName evidence="2">Uncharacterized protein</fullName>
    </submittedName>
</protein>
<name>A0A0F9VHQ3_9ZZZZ</name>
<dbReference type="EMBL" id="LAZR01000026">
    <property type="protein sequence ID" value="KKO03605.1"/>
    <property type="molecule type" value="Genomic_DNA"/>
</dbReference>
<sequence>MSAPNANPQPTRWFRGRVDSDNATAGVSLRLIEPDLNVETAIAAVERLVITEVILTSGVAGGVHLVMPPPDGAPGGNETIVSGSSPSGGLLGRRLDPPYVCPPGRTPELRADHAGKVECIVYGYLQPE</sequence>
<accession>A0A0F9VHQ3</accession>
<evidence type="ECO:0000313" key="2">
    <source>
        <dbReference type="EMBL" id="KKO03605.1"/>
    </source>
</evidence>